<sequence>MIITTVGNVIEMLLRRQETITSEDVKLLLKRANIQISDAELIKALMVLEIYKKIHVRRVKREGREVYQISKRR</sequence>
<reference evidence="1" key="1">
    <citation type="submission" date="2008-03" db="EMBL/GenBank/DDBJ databases">
        <title>Complete sequence of Thermoproteus neutrophilus V24Sta.</title>
        <authorList>
            <consortium name="US DOE Joint Genome Institute"/>
            <person name="Copeland A."/>
            <person name="Lucas S."/>
            <person name="Lapidus A."/>
            <person name="Glavina del Rio T."/>
            <person name="Dalin E."/>
            <person name="Tice H."/>
            <person name="Bruce D."/>
            <person name="Goodwin L."/>
            <person name="Pitluck S."/>
            <person name="Sims D."/>
            <person name="Brettin T."/>
            <person name="Detter J.C."/>
            <person name="Han C."/>
            <person name="Kuske C.R."/>
            <person name="Schmutz J."/>
            <person name="Larimer F."/>
            <person name="Land M."/>
            <person name="Hauser L."/>
            <person name="Kyrpides N."/>
            <person name="Mikhailova N."/>
            <person name="Biddle J.F."/>
            <person name="Zhang Z."/>
            <person name="Fitz-Gibbon S.T."/>
            <person name="Lowe T.M."/>
            <person name="Saltikov C."/>
            <person name="House C.H."/>
            <person name="Richardson P."/>
        </authorList>
    </citation>
    <scope>NUCLEOTIDE SEQUENCE [LARGE SCALE GENOMIC DNA]</scope>
    <source>
        <strain evidence="1">V24Sta</strain>
    </source>
</reference>
<dbReference type="EMBL" id="CP001014">
    <property type="protein sequence ID" value="ACB40899.1"/>
    <property type="molecule type" value="Genomic_DNA"/>
</dbReference>
<dbReference type="HOGENOM" id="CLU_2695919_0_0_2"/>
<proteinExistence type="predicted"/>
<dbReference type="STRING" id="444157.Tneu_1984"/>
<gene>
    <name evidence="1" type="ordered locus">Tneu_1984</name>
</gene>
<dbReference type="KEGG" id="tne:Tneu_1984"/>
<protein>
    <submittedName>
        <fullName evidence="1">Uncharacterized protein</fullName>
    </submittedName>
</protein>
<dbReference type="GeneID" id="6165606"/>
<dbReference type="eggNOG" id="arCOG05445">
    <property type="taxonomic scope" value="Archaea"/>
</dbReference>
<accession>B1YC45</accession>
<keyword evidence="2" id="KW-1185">Reference proteome</keyword>
<name>B1YC45_PYRNV</name>
<evidence type="ECO:0000313" key="1">
    <source>
        <dbReference type="EMBL" id="ACB40899.1"/>
    </source>
</evidence>
<organism evidence="1 2">
    <name type="scientific">Pyrobaculum neutrophilum (strain DSM 2338 / JCM 9278 / NBRC 100436 / V24Sta)</name>
    <name type="common">Thermoproteus neutrophilus</name>
    <dbReference type="NCBI Taxonomy" id="444157"/>
    <lineage>
        <taxon>Archaea</taxon>
        <taxon>Thermoproteota</taxon>
        <taxon>Thermoprotei</taxon>
        <taxon>Thermoproteales</taxon>
        <taxon>Thermoproteaceae</taxon>
        <taxon>Pyrobaculum</taxon>
    </lineage>
</organism>
<dbReference type="AlphaFoldDB" id="B1YC45"/>
<dbReference type="RefSeq" id="WP_012351318.1">
    <property type="nucleotide sequence ID" value="NC_010525.1"/>
</dbReference>
<evidence type="ECO:0000313" key="2">
    <source>
        <dbReference type="Proteomes" id="UP000001694"/>
    </source>
</evidence>
<dbReference type="Proteomes" id="UP000001694">
    <property type="component" value="Chromosome"/>
</dbReference>
<dbReference type="OrthoDB" id="26573at2157"/>